<dbReference type="Pfam" id="PF01022">
    <property type="entry name" value="HTH_5"/>
    <property type="match status" value="1"/>
</dbReference>
<dbReference type="GO" id="GO:0003700">
    <property type="term" value="F:DNA-binding transcription factor activity"/>
    <property type="evidence" value="ECO:0007669"/>
    <property type="project" value="InterPro"/>
</dbReference>
<feature type="domain" description="HTH arsR-type" evidence="4">
    <location>
        <begin position="1"/>
        <end position="92"/>
    </location>
</feature>
<accession>A0A0L0QKT9</accession>
<evidence type="ECO:0000256" key="2">
    <source>
        <dbReference type="ARBA" id="ARBA00023125"/>
    </source>
</evidence>
<dbReference type="PROSITE" id="PS50987">
    <property type="entry name" value="HTH_ARSR_2"/>
    <property type="match status" value="1"/>
</dbReference>
<dbReference type="GO" id="GO:0003677">
    <property type="term" value="F:DNA binding"/>
    <property type="evidence" value="ECO:0007669"/>
    <property type="project" value="UniProtKB-KW"/>
</dbReference>
<dbReference type="GeneID" id="66872306"/>
<reference evidence="6" key="1">
    <citation type="submission" date="2015-07" db="EMBL/GenBank/DDBJ databases">
        <title>Fjat-10053 dsm26.</title>
        <authorList>
            <person name="Liu B."/>
            <person name="Wang J."/>
            <person name="Zhu Y."/>
            <person name="Liu G."/>
            <person name="Chen Q."/>
            <person name="Chen Z."/>
            <person name="Lan J."/>
            <person name="Che J."/>
            <person name="Ge C."/>
            <person name="Shi H."/>
            <person name="Pan Z."/>
            <person name="Liu X."/>
        </authorList>
    </citation>
    <scope>NUCLEOTIDE SEQUENCE [LARGE SCALE GENOMIC DNA]</scope>
    <source>
        <strain evidence="6">DSM 26</strain>
    </source>
</reference>
<proteinExistence type="predicted"/>
<evidence type="ECO:0000313" key="6">
    <source>
        <dbReference type="Proteomes" id="UP000036780"/>
    </source>
</evidence>
<dbReference type="PANTHER" id="PTHR33154">
    <property type="entry name" value="TRANSCRIPTIONAL REGULATOR, ARSR FAMILY"/>
    <property type="match status" value="1"/>
</dbReference>
<dbReference type="SUPFAM" id="SSF46785">
    <property type="entry name" value="Winged helix' DNA-binding domain"/>
    <property type="match status" value="1"/>
</dbReference>
<dbReference type="InterPro" id="IPR036390">
    <property type="entry name" value="WH_DNA-bd_sf"/>
</dbReference>
<dbReference type="SMART" id="SM00418">
    <property type="entry name" value="HTH_ARSR"/>
    <property type="match status" value="1"/>
</dbReference>
<evidence type="ECO:0000313" key="5">
    <source>
        <dbReference type="EMBL" id="KNE19240.1"/>
    </source>
</evidence>
<keyword evidence="1" id="KW-0805">Transcription regulation</keyword>
<dbReference type="CDD" id="cd00090">
    <property type="entry name" value="HTH_ARSR"/>
    <property type="match status" value="1"/>
</dbReference>
<gene>
    <name evidence="5" type="ORF">AFK71_11970</name>
</gene>
<dbReference type="InterPro" id="IPR051081">
    <property type="entry name" value="HTH_MetalResp_TranReg"/>
</dbReference>
<dbReference type="PANTHER" id="PTHR33154:SF18">
    <property type="entry name" value="ARSENICAL RESISTANCE OPERON REPRESSOR"/>
    <property type="match status" value="1"/>
</dbReference>
<dbReference type="AlphaFoldDB" id="A0A0L0QKT9"/>
<sequence>MTYKELSSILKTLADPSRLEIIDILSCGELCACDLLEHFQFSQPTLSHHMKSLVQNQLVISRRDGTKTMYRLNHDVIADITAQLSLLGSNHKPCICENIQKGECES</sequence>
<comment type="caution">
    <text evidence="5">The sequence shown here is derived from an EMBL/GenBank/DDBJ whole genome shotgun (WGS) entry which is preliminary data.</text>
</comment>
<protein>
    <submittedName>
        <fullName evidence="5">ArsR family transcriptional regulator</fullName>
    </submittedName>
</protein>
<dbReference type="InterPro" id="IPR018334">
    <property type="entry name" value="ArsR_HTH"/>
</dbReference>
<dbReference type="Proteomes" id="UP000036780">
    <property type="component" value="Unassembled WGS sequence"/>
</dbReference>
<keyword evidence="2" id="KW-0238">DNA-binding</keyword>
<dbReference type="PRINTS" id="PR00778">
    <property type="entry name" value="HTHARSR"/>
</dbReference>
<evidence type="ECO:0000256" key="3">
    <source>
        <dbReference type="ARBA" id="ARBA00023163"/>
    </source>
</evidence>
<dbReference type="OrthoDB" id="9798835at2"/>
<dbReference type="InterPro" id="IPR011991">
    <property type="entry name" value="ArsR-like_HTH"/>
</dbReference>
<dbReference type="InterPro" id="IPR036388">
    <property type="entry name" value="WH-like_DNA-bd_sf"/>
</dbReference>
<organism evidence="5 6">
    <name type="scientific">Virgibacillus pantothenticus</name>
    <dbReference type="NCBI Taxonomy" id="1473"/>
    <lineage>
        <taxon>Bacteria</taxon>
        <taxon>Bacillati</taxon>
        <taxon>Bacillota</taxon>
        <taxon>Bacilli</taxon>
        <taxon>Bacillales</taxon>
        <taxon>Bacillaceae</taxon>
        <taxon>Virgibacillus</taxon>
    </lineage>
</organism>
<keyword evidence="6" id="KW-1185">Reference proteome</keyword>
<dbReference type="NCBIfam" id="NF033788">
    <property type="entry name" value="HTH_metalloreg"/>
    <property type="match status" value="1"/>
</dbReference>
<dbReference type="RefSeq" id="WP_050351759.1">
    <property type="nucleotide sequence ID" value="NZ_CP073011.1"/>
</dbReference>
<dbReference type="InterPro" id="IPR001845">
    <property type="entry name" value="HTH_ArsR_DNA-bd_dom"/>
</dbReference>
<keyword evidence="3" id="KW-0804">Transcription</keyword>
<name>A0A0L0QKT9_VIRPA</name>
<evidence type="ECO:0000256" key="1">
    <source>
        <dbReference type="ARBA" id="ARBA00023015"/>
    </source>
</evidence>
<evidence type="ECO:0000259" key="4">
    <source>
        <dbReference type="PROSITE" id="PS50987"/>
    </source>
</evidence>
<dbReference type="EMBL" id="LGTO01000007">
    <property type="protein sequence ID" value="KNE19240.1"/>
    <property type="molecule type" value="Genomic_DNA"/>
</dbReference>
<dbReference type="PROSITE" id="PS00846">
    <property type="entry name" value="HTH_ARSR_1"/>
    <property type="match status" value="1"/>
</dbReference>
<dbReference type="Gene3D" id="1.10.10.10">
    <property type="entry name" value="Winged helix-like DNA-binding domain superfamily/Winged helix DNA-binding domain"/>
    <property type="match status" value="1"/>
</dbReference>
<dbReference type="PATRIC" id="fig|1473.5.peg.950"/>